<reference evidence="1 2" key="1">
    <citation type="journal article" date="2023" name="Sci. Data">
        <title>Genome assembly of the Korean intertidal mud-creeper Batillaria attramentaria.</title>
        <authorList>
            <person name="Patra A.K."/>
            <person name="Ho P.T."/>
            <person name="Jun S."/>
            <person name="Lee S.J."/>
            <person name="Kim Y."/>
            <person name="Won Y.J."/>
        </authorList>
    </citation>
    <scope>NUCLEOTIDE SEQUENCE [LARGE SCALE GENOMIC DNA]</scope>
    <source>
        <strain evidence="1">Wonlab-2016</strain>
    </source>
</reference>
<keyword evidence="2" id="KW-1185">Reference proteome</keyword>
<protein>
    <submittedName>
        <fullName evidence="1">Uncharacterized protein</fullName>
    </submittedName>
</protein>
<evidence type="ECO:0000313" key="2">
    <source>
        <dbReference type="Proteomes" id="UP001519460"/>
    </source>
</evidence>
<accession>A0ABD0LN96</accession>
<organism evidence="1 2">
    <name type="scientific">Batillaria attramentaria</name>
    <dbReference type="NCBI Taxonomy" id="370345"/>
    <lineage>
        <taxon>Eukaryota</taxon>
        <taxon>Metazoa</taxon>
        <taxon>Spiralia</taxon>
        <taxon>Lophotrochozoa</taxon>
        <taxon>Mollusca</taxon>
        <taxon>Gastropoda</taxon>
        <taxon>Caenogastropoda</taxon>
        <taxon>Sorbeoconcha</taxon>
        <taxon>Cerithioidea</taxon>
        <taxon>Batillariidae</taxon>
        <taxon>Batillaria</taxon>
    </lineage>
</organism>
<comment type="caution">
    <text evidence="1">The sequence shown here is derived from an EMBL/GenBank/DDBJ whole genome shotgun (WGS) entry which is preliminary data.</text>
</comment>
<dbReference type="Proteomes" id="UP001519460">
    <property type="component" value="Unassembled WGS sequence"/>
</dbReference>
<gene>
    <name evidence="1" type="ORF">BaRGS_00007800</name>
</gene>
<name>A0ABD0LN96_9CAEN</name>
<sequence>MRRKLYTQNSSVGIVVSLETRSEERTAPKRWRRDFVPACLQASGRRRTWQSMQCRCTKSACIYRTPTLSCRKVHFPALAGQTNIQPDTPMSVSARHRRPATEILRGVKSKAPQLPAVG</sequence>
<dbReference type="EMBL" id="JACVVK020000034">
    <property type="protein sequence ID" value="KAK7500920.1"/>
    <property type="molecule type" value="Genomic_DNA"/>
</dbReference>
<proteinExistence type="predicted"/>
<dbReference type="AlphaFoldDB" id="A0ABD0LN96"/>
<evidence type="ECO:0000313" key="1">
    <source>
        <dbReference type="EMBL" id="KAK7500920.1"/>
    </source>
</evidence>